<keyword evidence="3" id="KW-1185">Reference proteome</keyword>
<accession>A0AAD8QZJ7</accession>
<organism evidence="2 3">
    <name type="scientific">Lolium multiflorum</name>
    <name type="common">Italian ryegrass</name>
    <name type="synonym">Lolium perenne subsp. multiflorum</name>
    <dbReference type="NCBI Taxonomy" id="4521"/>
    <lineage>
        <taxon>Eukaryota</taxon>
        <taxon>Viridiplantae</taxon>
        <taxon>Streptophyta</taxon>
        <taxon>Embryophyta</taxon>
        <taxon>Tracheophyta</taxon>
        <taxon>Spermatophyta</taxon>
        <taxon>Magnoliopsida</taxon>
        <taxon>Liliopsida</taxon>
        <taxon>Poales</taxon>
        <taxon>Poaceae</taxon>
        <taxon>BOP clade</taxon>
        <taxon>Pooideae</taxon>
        <taxon>Poodae</taxon>
        <taxon>Poeae</taxon>
        <taxon>Poeae Chloroplast Group 2 (Poeae type)</taxon>
        <taxon>Loliodinae</taxon>
        <taxon>Loliinae</taxon>
        <taxon>Lolium</taxon>
    </lineage>
</organism>
<reference evidence="2" key="1">
    <citation type="submission" date="2023-07" db="EMBL/GenBank/DDBJ databases">
        <title>A chromosome-level genome assembly of Lolium multiflorum.</title>
        <authorList>
            <person name="Chen Y."/>
            <person name="Copetti D."/>
            <person name="Kolliker R."/>
            <person name="Studer B."/>
        </authorList>
    </citation>
    <scope>NUCLEOTIDE SEQUENCE</scope>
    <source>
        <strain evidence="2">02402/16</strain>
        <tissue evidence="2">Leaf</tissue>
    </source>
</reference>
<dbReference type="Gene3D" id="3.40.50.360">
    <property type="match status" value="1"/>
</dbReference>
<evidence type="ECO:0000313" key="2">
    <source>
        <dbReference type="EMBL" id="KAK1610229.1"/>
    </source>
</evidence>
<dbReference type="GO" id="GO:0009055">
    <property type="term" value="F:electron transfer activity"/>
    <property type="evidence" value="ECO:0007669"/>
    <property type="project" value="InterPro"/>
</dbReference>
<dbReference type="SUPFAM" id="SSF52218">
    <property type="entry name" value="Flavoproteins"/>
    <property type="match status" value="1"/>
</dbReference>
<dbReference type="EMBL" id="JAUUTY010000007">
    <property type="protein sequence ID" value="KAK1610229.1"/>
    <property type="molecule type" value="Genomic_DNA"/>
</dbReference>
<evidence type="ECO:0000256" key="1">
    <source>
        <dbReference type="SAM" id="MobiDB-lite"/>
    </source>
</evidence>
<name>A0AAD8QZJ7_LOLMU</name>
<dbReference type="GO" id="GO:0010181">
    <property type="term" value="F:FMN binding"/>
    <property type="evidence" value="ECO:0007669"/>
    <property type="project" value="InterPro"/>
</dbReference>
<feature type="region of interest" description="Disordered" evidence="1">
    <location>
        <begin position="55"/>
        <end position="81"/>
    </location>
</feature>
<gene>
    <name evidence="2" type="ORF">QYE76_033902</name>
</gene>
<evidence type="ECO:0000313" key="3">
    <source>
        <dbReference type="Proteomes" id="UP001231189"/>
    </source>
</evidence>
<comment type="caution">
    <text evidence="2">The sequence shown here is derived from an EMBL/GenBank/DDBJ whole genome shotgun (WGS) entry which is preliminary data.</text>
</comment>
<sequence>MVMAGGDYQDGCQRVTLFFGTQIGATEEFAKMLVEEAKARYNKVVFMVVDLDDYGSEDEDRGVPGKAQEGEHGAALPGNRPMVKPLNQVEGKCLSSYYKPCFHNFGCGISISCVGGDLTRHAAVVGTILVEQVNAGGR</sequence>
<dbReference type="InterPro" id="IPR029039">
    <property type="entry name" value="Flavoprotein-like_sf"/>
</dbReference>
<dbReference type="AlphaFoldDB" id="A0AAD8QZJ7"/>
<dbReference type="PROSITE" id="PS00201">
    <property type="entry name" value="FLAVODOXIN"/>
    <property type="match status" value="1"/>
</dbReference>
<dbReference type="InterPro" id="IPR001226">
    <property type="entry name" value="Flavodoxin_CS"/>
</dbReference>
<dbReference type="Proteomes" id="UP001231189">
    <property type="component" value="Unassembled WGS sequence"/>
</dbReference>
<protein>
    <submittedName>
        <fullName evidence="2">Uncharacterized protein</fullName>
    </submittedName>
</protein>
<proteinExistence type="predicted"/>